<gene>
    <name evidence="8" type="ORF">GPM918_LOCUS22808</name>
    <name evidence="9" type="ORF">SRO942_LOCUS22807</name>
</gene>
<evidence type="ECO:0000256" key="4">
    <source>
        <dbReference type="ARBA" id="ARBA00022692"/>
    </source>
</evidence>
<evidence type="ECO:0000313" key="8">
    <source>
        <dbReference type="EMBL" id="CAF1183093.1"/>
    </source>
</evidence>
<feature type="non-terminal residue" evidence="8">
    <location>
        <position position="1"/>
    </location>
</feature>
<keyword evidence="3" id="KW-0813">Transport</keyword>
<dbReference type="EMBL" id="CAJOBC010007926">
    <property type="protein sequence ID" value="CAF3947480.1"/>
    <property type="molecule type" value="Genomic_DNA"/>
</dbReference>
<dbReference type="OrthoDB" id="66620at2759"/>
<dbReference type="GO" id="GO:0005524">
    <property type="term" value="F:ATP binding"/>
    <property type="evidence" value="ECO:0007669"/>
    <property type="project" value="InterPro"/>
</dbReference>
<dbReference type="InterPro" id="IPR027417">
    <property type="entry name" value="P-loop_NTPase"/>
</dbReference>
<dbReference type="GO" id="GO:0042626">
    <property type="term" value="F:ATPase-coupled transmembrane transporter activity"/>
    <property type="evidence" value="ECO:0007669"/>
    <property type="project" value="TreeGrafter"/>
</dbReference>
<keyword evidence="6" id="KW-0472">Membrane</keyword>
<organism evidence="8 10">
    <name type="scientific">Didymodactylos carnosus</name>
    <dbReference type="NCBI Taxonomy" id="1234261"/>
    <lineage>
        <taxon>Eukaryota</taxon>
        <taxon>Metazoa</taxon>
        <taxon>Spiralia</taxon>
        <taxon>Gnathifera</taxon>
        <taxon>Rotifera</taxon>
        <taxon>Eurotatoria</taxon>
        <taxon>Bdelloidea</taxon>
        <taxon>Philodinida</taxon>
        <taxon>Philodinidae</taxon>
        <taxon>Didymodactylos</taxon>
    </lineage>
</organism>
<evidence type="ECO:0000256" key="1">
    <source>
        <dbReference type="ARBA" id="ARBA00004141"/>
    </source>
</evidence>
<comment type="caution">
    <text evidence="8">The sequence shown here is derived from an EMBL/GenBank/DDBJ whole genome shotgun (WGS) entry which is preliminary data.</text>
</comment>
<reference evidence="8" key="1">
    <citation type="submission" date="2021-02" db="EMBL/GenBank/DDBJ databases">
        <authorList>
            <person name="Nowell W R."/>
        </authorList>
    </citation>
    <scope>NUCLEOTIDE SEQUENCE</scope>
</reference>
<dbReference type="Gene3D" id="3.40.50.300">
    <property type="entry name" value="P-loop containing nucleotide triphosphate hydrolases"/>
    <property type="match status" value="1"/>
</dbReference>
<evidence type="ECO:0000313" key="9">
    <source>
        <dbReference type="EMBL" id="CAF3947480.1"/>
    </source>
</evidence>
<dbReference type="PANTHER" id="PTHR48041:SF116">
    <property type="entry name" value="PROTEIN BROWN"/>
    <property type="match status" value="1"/>
</dbReference>
<proteinExistence type="inferred from homology"/>
<keyword evidence="5" id="KW-1133">Transmembrane helix</keyword>
<dbReference type="InterPro" id="IPR003439">
    <property type="entry name" value="ABC_transporter-like_ATP-bd"/>
</dbReference>
<dbReference type="AlphaFoldDB" id="A0A814V285"/>
<keyword evidence="10" id="KW-1185">Reference proteome</keyword>
<evidence type="ECO:0000256" key="3">
    <source>
        <dbReference type="ARBA" id="ARBA00022448"/>
    </source>
</evidence>
<comment type="similarity">
    <text evidence="2">Belongs to the ABC transporter superfamily. ABCG family. Eye pigment precursor importer (TC 3.A.1.204) subfamily.</text>
</comment>
<comment type="subcellular location">
    <subcellularLocation>
        <location evidence="1">Membrane</location>
        <topology evidence="1">Multi-pass membrane protein</topology>
    </subcellularLocation>
</comment>
<keyword evidence="4" id="KW-0812">Transmembrane</keyword>
<dbReference type="Proteomes" id="UP000681722">
    <property type="component" value="Unassembled WGS sequence"/>
</dbReference>
<evidence type="ECO:0000256" key="2">
    <source>
        <dbReference type="ARBA" id="ARBA00005814"/>
    </source>
</evidence>
<evidence type="ECO:0000313" key="10">
    <source>
        <dbReference type="Proteomes" id="UP000663829"/>
    </source>
</evidence>
<dbReference type="InterPro" id="IPR050352">
    <property type="entry name" value="ABCG_transporters"/>
</dbReference>
<feature type="domain" description="ABC transporter" evidence="7">
    <location>
        <begin position="53"/>
        <end position="162"/>
    </location>
</feature>
<sequence length="173" mass="19135">FIKDEDGSETQLVFEVELVAGAVGIDCKSESTTLFSLLKHVTGLKVKLCPTESGKTSLLDILADRKDRQGLTGKVLIDREPQLNDFKYRSGYVVQDNILITQEEKRNIVNQVICQLGLNECADSLVGTQFTRGLSGGECKRTNIGMELVVSPMIILLDEPTSGEFLFFLLYSI</sequence>
<dbReference type="Proteomes" id="UP000663829">
    <property type="component" value="Unassembled WGS sequence"/>
</dbReference>
<evidence type="ECO:0000259" key="7">
    <source>
        <dbReference type="Pfam" id="PF00005"/>
    </source>
</evidence>
<evidence type="ECO:0000256" key="5">
    <source>
        <dbReference type="ARBA" id="ARBA00022989"/>
    </source>
</evidence>
<dbReference type="SUPFAM" id="SSF52540">
    <property type="entry name" value="P-loop containing nucleoside triphosphate hydrolases"/>
    <property type="match status" value="1"/>
</dbReference>
<dbReference type="PANTHER" id="PTHR48041">
    <property type="entry name" value="ABC TRANSPORTER G FAMILY MEMBER 28"/>
    <property type="match status" value="1"/>
</dbReference>
<dbReference type="GO" id="GO:0005886">
    <property type="term" value="C:plasma membrane"/>
    <property type="evidence" value="ECO:0007669"/>
    <property type="project" value="TreeGrafter"/>
</dbReference>
<name>A0A814V285_9BILA</name>
<accession>A0A814V285</accession>
<dbReference type="Pfam" id="PF00005">
    <property type="entry name" value="ABC_tran"/>
    <property type="match status" value="1"/>
</dbReference>
<evidence type="ECO:0000256" key="6">
    <source>
        <dbReference type="ARBA" id="ARBA00023136"/>
    </source>
</evidence>
<dbReference type="EMBL" id="CAJNOQ010007925">
    <property type="protein sequence ID" value="CAF1183093.1"/>
    <property type="molecule type" value="Genomic_DNA"/>
</dbReference>
<dbReference type="GO" id="GO:0016887">
    <property type="term" value="F:ATP hydrolysis activity"/>
    <property type="evidence" value="ECO:0007669"/>
    <property type="project" value="InterPro"/>
</dbReference>
<protein>
    <recommendedName>
        <fullName evidence="7">ABC transporter domain-containing protein</fullName>
    </recommendedName>
</protein>